<dbReference type="InterPro" id="IPR012838">
    <property type="entry name" value="PFL1_activating"/>
</dbReference>
<gene>
    <name evidence="12" type="primary">pflA</name>
    <name evidence="12" type="ORF">H9X83_02050</name>
</gene>
<evidence type="ECO:0000256" key="1">
    <source>
        <dbReference type="ARBA" id="ARBA00003141"/>
    </source>
</evidence>
<evidence type="ECO:0000256" key="7">
    <source>
        <dbReference type="ARBA" id="ARBA00023002"/>
    </source>
</evidence>
<keyword evidence="8 10" id="KW-0408">Iron</keyword>
<accession>A0ABS2G8M4</accession>
<keyword evidence="12" id="KW-0670">Pyruvate</keyword>
<dbReference type="Gene3D" id="3.20.20.70">
    <property type="entry name" value="Aldolase class I"/>
    <property type="match status" value="1"/>
</dbReference>
<comment type="similarity">
    <text evidence="2 10">Belongs to the organic radical-activating enzymes family.</text>
</comment>
<keyword evidence="7 10" id="KW-0560">Oxidoreductase</keyword>
<dbReference type="RefSeq" id="WP_205133136.1">
    <property type="nucleotide sequence ID" value="NZ_JACSNT010000004.1"/>
</dbReference>
<dbReference type="GO" id="GO:0043365">
    <property type="term" value="F:[formate-C-acetyltransferase]-activating enzyme activity"/>
    <property type="evidence" value="ECO:0007669"/>
    <property type="project" value="UniProtKB-EC"/>
</dbReference>
<keyword evidence="6 10" id="KW-0479">Metal-binding</keyword>
<keyword evidence="10" id="KW-0963">Cytoplasm</keyword>
<dbReference type="CDD" id="cd01335">
    <property type="entry name" value="Radical_SAM"/>
    <property type="match status" value="1"/>
</dbReference>
<dbReference type="InterPro" id="IPR001989">
    <property type="entry name" value="Radical_activat_CS"/>
</dbReference>
<keyword evidence="4 10" id="KW-0004">4Fe-4S</keyword>
<evidence type="ECO:0000313" key="13">
    <source>
        <dbReference type="Proteomes" id="UP000729290"/>
    </source>
</evidence>
<keyword evidence="5 10" id="KW-0949">S-adenosyl-L-methionine</keyword>
<sequence length="238" mass="26953">METGKIHSIESMGLVDGPGIRTVLFFQGCALRCRYCHNPDTWQMEGGREMSVEQVMKMLRRYRPYYGETGGLTCSGGEPLLQPAFLTELFRTCKKEGISTCLDTAGYGNGDYEELLSYTDLVIWDIKHHKPEAYHRLTGGLIRTPQNFLEAVKKAEVPLWVRHVVVPGLTDGEEHIRSLGAYIRNIPKVERIELLPYHVMGVEKYHVMGIPYTLEGVPPMEKDRTERLQALIQTAAGK</sequence>
<dbReference type="PROSITE" id="PS51918">
    <property type="entry name" value="RADICAL_SAM"/>
    <property type="match status" value="1"/>
</dbReference>
<dbReference type="InterPro" id="IPR034457">
    <property type="entry name" value="Organic_radical-activating"/>
</dbReference>
<dbReference type="SUPFAM" id="SSF102114">
    <property type="entry name" value="Radical SAM enzymes"/>
    <property type="match status" value="1"/>
</dbReference>
<keyword evidence="12" id="KW-0456">Lyase</keyword>
<dbReference type="Proteomes" id="UP000729290">
    <property type="component" value="Unassembled WGS sequence"/>
</dbReference>
<dbReference type="EMBL" id="JACSNV010000002">
    <property type="protein sequence ID" value="MBM6876942.1"/>
    <property type="molecule type" value="Genomic_DNA"/>
</dbReference>
<keyword evidence="13" id="KW-1185">Reference proteome</keyword>
<evidence type="ECO:0000256" key="9">
    <source>
        <dbReference type="ARBA" id="ARBA00023014"/>
    </source>
</evidence>
<dbReference type="NCBIfam" id="TIGR02493">
    <property type="entry name" value="PFLA"/>
    <property type="match status" value="1"/>
</dbReference>
<dbReference type="GO" id="GO:0016829">
    <property type="term" value="F:lyase activity"/>
    <property type="evidence" value="ECO:0007669"/>
    <property type="project" value="UniProtKB-KW"/>
</dbReference>
<dbReference type="Pfam" id="PF04055">
    <property type="entry name" value="Radical_SAM"/>
    <property type="match status" value="1"/>
</dbReference>
<comment type="catalytic activity">
    <reaction evidence="10">
        <text>glycyl-[formate C-acetyltransferase] + reduced [flavodoxin] + S-adenosyl-L-methionine = glycin-2-yl radical-[formate C-acetyltransferase] + semiquinone [flavodoxin] + 5'-deoxyadenosine + L-methionine + H(+)</text>
        <dbReference type="Rhea" id="RHEA:19225"/>
        <dbReference type="Rhea" id="RHEA-COMP:10622"/>
        <dbReference type="Rhea" id="RHEA-COMP:12190"/>
        <dbReference type="Rhea" id="RHEA-COMP:12191"/>
        <dbReference type="Rhea" id="RHEA-COMP:14480"/>
        <dbReference type="ChEBI" id="CHEBI:15378"/>
        <dbReference type="ChEBI" id="CHEBI:17319"/>
        <dbReference type="ChEBI" id="CHEBI:29947"/>
        <dbReference type="ChEBI" id="CHEBI:32722"/>
        <dbReference type="ChEBI" id="CHEBI:57618"/>
        <dbReference type="ChEBI" id="CHEBI:57844"/>
        <dbReference type="ChEBI" id="CHEBI:59789"/>
        <dbReference type="ChEBI" id="CHEBI:140311"/>
        <dbReference type="EC" id="1.97.1.4"/>
    </reaction>
</comment>
<organism evidence="12 13">
    <name type="scientific">Anaerotignum lactatifermentans</name>
    <dbReference type="NCBI Taxonomy" id="160404"/>
    <lineage>
        <taxon>Bacteria</taxon>
        <taxon>Bacillati</taxon>
        <taxon>Bacillota</taxon>
        <taxon>Clostridia</taxon>
        <taxon>Lachnospirales</taxon>
        <taxon>Anaerotignaceae</taxon>
        <taxon>Anaerotignum</taxon>
    </lineage>
</organism>
<comment type="caution">
    <text evidence="12">The sequence shown here is derived from an EMBL/GenBank/DDBJ whole genome shotgun (WGS) entry which is preliminary data.</text>
</comment>
<evidence type="ECO:0000259" key="11">
    <source>
        <dbReference type="PROSITE" id="PS51918"/>
    </source>
</evidence>
<comment type="cofactor">
    <cofactor evidence="10">
        <name>[4Fe-4S] cluster</name>
        <dbReference type="ChEBI" id="CHEBI:49883"/>
    </cofactor>
    <text evidence="10">Binds 1 [4Fe-4S] cluster. The cluster is coordinated with 3 cysteines and an exchangeable S-adenosyl-L-methionine.</text>
</comment>
<dbReference type="InterPro" id="IPR058240">
    <property type="entry name" value="rSAM_sf"/>
</dbReference>
<dbReference type="SFLD" id="SFLDS00029">
    <property type="entry name" value="Radical_SAM"/>
    <property type="match status" value="1"/>
</dbReference>
<evidence type="ECO:0000256" key="4">
    <source>
        <dbReference type="ARBA" id="ARBA00022485"/>
    </source>
</evidence>
<comment type="subcellular location">
    <subcellularLocation>
        <location evidence="10">Cytoplasm</location>
    </subcellularLocation>
</comment>
<evidence type="ECO:0000313" key="12">
    <source>
        <dbReference type="EMBL" id="MBM6876942.1"/>
    </source>
</evidence>
<dbReference type="SFLD" id="SFLDG01066">
    <property type="entry name" value="organic_radical-activating_enz"/>
    <property type="match status" value="1"/>
</dbReference>
<evidence type="ECO:0000256" key="8">
    <source>
        <dbReference type="ARBA" id="ARBA00023004"/>
    </source>
</evidence>
<evidence type="ECO:0000256" key="6">
    <source>
        <dbReference type="ARBA" id="ARBA00022723"/>
    </source>
</evidence>
<name>A0ABS2G8M4_9FIRM</name>
<dbReference type="PANTHER" id="PTHR30352:SF5">
    <property type="entry name" value="PYRUVATE FORMATE-LYASE 1-ACTIVATING ENZYME"/>
    <property type="match status" value="1"/>
</dbReference>
<proteinExistence type="inferred from homology"/>
<dbReference type="PANTHER" id="PTHR30352">
    <property type="entry name" value="PYRUVATE FORMATE-LYASE-ACTIVATING ENZYME"/>
    <property type="match status" value="1"/>
</dbReference>
<comment type="function">
    <text evidence="1 10">Activation of pyruvate formate-lyase under anaerobic conditions by generation of an organic free radical, using S-adenosylmethionine and reduced flavodoxin as cosubstrates to produce 5'-deoxy-adenosine.</text>
</comment>
<evidence type="ECO:0000256" key="5">
    <source>
        <dbReference type="ARBA" id="ARBA00022691"/>
    </source>
</evidence>
<evidence type="ECO:0000256" key="2">
    <source>
        <dbReference type="ARBA" id="ARBA00009777"/>
    </source>
</evidence>
<evidence type="ECO:0000256" key="10">
    <source>
        <dbReference type="RuleBase" id="RU362053"/>
    </source>
</evidence>
<keyword evidence="9 10" id="KW-0411">Iron-sulfur</keyword>
<dbReference type="InterPro" id="IPR013785">
    <property type="entry name" value="Aldolase_TIM"/>
</dbReference>
<dbReference type="EC" id="1.97.1.4" evidence="10"/>
<dbReference type="PROSITE" id="PS01087">
    <property type="entry name" value="RADICAL_ACTIVATING"/>
    <property type="match status" value="1"/>
</dbReference>
<feature type="domain" description="Radical SAM core" evidence="11">
    <location>
        <begin position="15"/>
        <end position="235"/>
    </location>
</feature>
<reference evidence="12 13" key="1">
    <citation type="journal article" date="2021" name="Sci. Rep.">
        <title>The distribution of antibiotic resistance genes in chicken gut microbiota commensals.</title>
        <authorList>
            <person name="Juricova H."/>
            <person name="Matiasovicova J."/>
            <person name="Kubasova T."/>
            <person name="Cejkova D."/>
            <person name="Rychlik I."/>
        </authorList>
    </citation>
    <scope>NUCLEOTIDE SEQUENCE [LARGE SCALE GENOMIC DNA]</scope>
    <source>
        <strain evidence="12 13">An431b</strain>
    </source>
</reference>
<protein>
    <recommendedName>
        <fullName evidence="3 10">Pyruvate formate-lyase-activating enzyme</fullName>
        <ecNumber evidence="10">1.97.1.4</ecNumber>
    </recommendedName>
</protein>
<dbReference type="InterPro" id="IPR007197">
    <property type="entry name" value="rSAM"/>
</dbReference>
<evidence type="ECO:0000256" key="3">
    <source>
        <dbReference type="ARBA" id="ARBA00021356"/>
    </source>
</evidence>